<feature type="compositionally biased region" description="Polar residues" evidence="1">
    <location>
        <begin position="47"/>
        <end position="72"/>
    </location>
</feature>
<organism evidence="2 3">
    <name type="scientific">Rhizopus stolonifer</name>
    <name type="common">Rhizopus nigricans</name>
    <dbReference type="NCBI Taxonomy" id="4846"/>
    <lineage>
        <taxon>Eukaryota</taxon>
        <taxon>Fungi</taxon>
        <taxon>Fungi incertae sedis</taxon>
        <taxon>Mucoromycota</taxon>
        <taxon>Mucoromycotina</taxon>
        <taxon>Mucoromycetes</taxon>
        <taxon>Mucorales</taxon>
        <taxon>Mucorineae</taxon>
        <taxon>Rhizopodaceae</taxon>
        <taxon>Rhizopus</taxon>
    </lineage>
</organism>
<reference evidence="2 3" key="1">
    <citation type="journal article" date="2018" name="G3 (Bethesda)">
        <title>Phylogenetic and Phylogenomic Definition of Rhizopus Species.</title>
        <authorList>
            <person name="Gryganskyi A.P."/>
            <person name="Golan J."/>
            <person name="Dolatabadi S."/>
            <person name="Mondo S."/>
            <person name="Robb S."/>
            <person name="Idnurm A."/>
            <person name="Muszewska A."/>
            <person name="Steczkiewicz K."/>
            <person name="Masonjones S."/>
            <person name="Liao H.L."/>
            <person name="Gajdeczka M.T."/>
            <person name="Anike F."/>
            <person name="Vuek A."/>
            <person name="Anishchenko I.M."/>
            <person name="Voigt K."/>
            <person name="de Hoog G.S."/>
            <person name="Smith M.E."/>
            <person name="Heitman J."/>
            <person name="Vilgalys R."/>
            <person name="Stajich J.E."/>
        </authorList>
    </citation>
    <scope>NUCLEOTIDE SEQUENCE [LARGE SCALE GENOMIC DNA]</scope>
    <source>
        <strain evidence="2 3">LSU 92-RS-03</strain>
    </source>
</reference>
<proteinExistence type="predicted"/>
<keyword evidence="3" id="KW-1185">Reference proteome</keyword>
<comment type="caution">
    <text evidence="2">The sequence shown here is derived from an EMBL/GenBank/DDBJ whole genome shotgun (WGS) entry which is preliminary data.</text>
</comment>
<evidence type="ECO:0000313" key="3">
    <source>
        <dbReference type="Proteomes" id="UP000253551"/>
    </source>
</evidence>
<name>A0A367ISF7_RHIST</name>
<gene>
    <name evidence="2" type="ORF">CU098_004458</name>
</gene>
<protein>
    <submittedName>
        <fullName evidence="2">Uncharacterized protein</fullName>
    </submittedName>
</protein>
<accession>A0A367ISF7</accession>
<dbReference type="EMBL" id="PJQM01005905">
    <property type="protein sequence ID" value="RCH80617.1"/>
    <property type="molecule type" value="Genomic_DNA"/>
</dbReference>
<dbReference type="OrthoDB" id="2284024at2759"/>
<sequence length="120" mass="13224">MDRANMTNAEMEAEFRERNSNLRNNVGNFVNDAKSKTHDILETAQQNANSMGTGSIDNATQSTGSTMNNTKDTSMEMGHDANQSLMNSIRGDIQDMHSTDPHKFGHIANKTDETFGDKAL</sequence>
<evidence type="ECO:0000313" key="2">
    <source>
        <dbReference type="EMBL" id="RCH80617.1"/>
    </source>
</evidence>
<evidence type="ECO:0000256" key="1">
    <source>
        <dbReference type="SAM" id="MobiDB-lite"/>
    </source>
</evidence>
<dbReference type="AlphaFoldDB" id="A0A367ISF7"/>
<feature type="region of interest" description="Disordered" evidence="1">
    <location>
        <begin position="93"/>
        <end position="120"/>
    </location>
</feature>
<dbReference type="Proteomes" id="UP000253551">
    <property type="component" value="Unassembled WGS sequence"/>
</dbReference>
<feature type="region of interest" description="Disordered" evidence="1">
    <location>
        <begin position="47"/>
        <end position="77"/>
    </location>
</feature>